<proteinExistence type="predicted"/>
<keyword evidence="3" id="KW-1185">Reference proteome</keyword>
<dbReference type="Gene3D" id="3.40.630.30">
    <property type="match status" value="1"/>
</dbReference>
<keyword evidence="2" id="KW-0808">Transferase</keyword>
<protein>
    <submittedName>
        <fullName evidence="2">Acetyltransferase</fullName>
    </submittedName>
</protein>
<dbReference type="CDD" id="cd04301">
    <property type="entry name" value="NAT_SF"/>
    <property type="match status" value="1"/>
</dbReference>
<sequence length="167" mass="19882">MIRKAKFSDIDTIMSIINETVEEMKSYGNTQWDNNYPNNKTFINDIKNDSLYVYEEDNYIKGFVCIDNNEAEEYKNLNWSLYEKCMVTHRMAIDNKFRNSGIASKLMDFCEELALKNGVRYLKADTYSLNIKMNSFFKKRGYKFIGKVFFTGKEKPFYVYEKILKEK</sequence>
<dbReference type="InterPro" id="IPR016181">
    <property type="entry name" value="Acyl_CoA_acyltransferase"/>
</dbReference>
<organism evidence="2 3">
    <name type="scientific">Romboutsia ilealis</name>
    <dbReference type="NCBI Taxonomy" id="1115758"/>
    <lineage>
        <taxon>Bacteria</taxon>
        <taxon>Bacillati</taxon>
        <taxon>Bacillota</taxon>
        <taxon>Clostridia</taxon>
        <taxon>Peptostreptococcales</taxon>
        <taxon>Peptostreptococcaceae</taxon>
        <taxon>Romboutsia</taxon>
    </lineage>
</organism>
<dbReference type="Pfam" id="PF00583">
    <property type="entry name" value="Acetyltransf_1"/>
    <property type="match status" value="1"/>
</dbReference>
<dbReference type="GO" id="GO:0016747">
    <property type="term" value="F:acyltransferase activity, transferring groups other than amino-acyl groups"/>
    <property type="evidence" value="ECO:0007669"/>
    <property type="project" value="InterPro"/>
</dbReference>
<evidence type="ECO:0000313" key="2">
    <source>
        <dbReference type="EMBL" id="CED93680.1"/>
    </source>
</evidence>
<gene>
    <name evidence="2" type="ORF">CRIB_929</name>
</gene>
<evidence type="ECO:0000259" key="1">
    <source>
        <dbReference type="PROSITE" id="PS51186"/>
    </source>
</evidence>
<accession>A0A1V1I0C3</accession>
<feature type="domain" description="N-acetyltransferase" evidence="1">
    <location>
        <begin position="1"/>
        <end position="165"/>
    </location>
</feature>
<reference evidence="2 3" key="1">
    <citation type="submission" date="2014-04" db="EMBL/GenBank/DDBJ databases">
        <authorList>
            <person name="Hornung B.V."/>
        </authorList>
    </citation>
    <scope>NUCLEOTIDE SEQUENCE [LARGE SCALE GENOMIC DNA]</scope>
    <source>
        <strain evidence="2 3">CRIB</strain>
    </source>
</reference>
<dbReference type="AlphaFoldDB" id="A0A1V1I0C3"/>
<dbReference type="EMBL" id="LN555523">
    <property type="protein sequence ID" value="CED93680.1"/>
    <property type="molecule type" value="Genomic_DNA"/>
</dbReference>
<name>A0A1V1I0C3_9FIRM</name>
<dbReference type="InterPro" id="IPR000182">
    <property type="entry name" value="GNAT_dom"/>
</dbReference>
<dbReference type="SUPFAM" id="SSF55729">
    <property type="entry name" value="Acyl-CoA N-acyltransferases (Nat)"/>
    <property type="match status" value="1"/>
</dbReference>
<dbReference type="KEGG" id="ril:CRIB_929"/>
<dbReference type="Proteomes" id="UP000245622">
    <property type="component" value="Chromosome 1"/>
</dbReference>
<dbReference type="RefSeq" id="WP_180703377.1">
    <property type="nucleotide sequence ID" value="NZ_CAOJQT010000079.1"/>
</dbReference>
<evidence type="ECO:0000313" key="3">
    <source>
        <dbReference type="Proteomes" id="UP000245622"/>
    </source>
</evidence>
<dbReference type="GeneID" id="82205107"/>
<dbReference type="PROSITE" id="PS51186">
    <property type="entry name" value="GNAT"/>
    <property type="match status" value="1"/>
</dbReference>